<keyword evidence="4" id="KW-1185">Reference proteome</keyword>
<feature type="compositionally biased region" description="Basic and acidic residues" evidence="1">
    <location>
        <begin position="8"/>
        <end position="20"/>
    </location>
</feature>
<dbReference type="InterPro" id="IPR036259">
    <property type="entry name" value="MFS_trans_sf"/>
</dbReference>
<accession>A0A1X7CGW7</accession>
<proteinExistence type="predicted"/>
<feature type="transmembrane region" description="Helical" evidence="2">
    <location>
        <begin position="328"/>
        <end position="350"/>
    </location>
</feature>
<feature type="transmembrane region" description="Helical" evidence="2">
    <location>
        <begin position="60"/>
        <end position="83"/>
    </location>
</feature>
<dbReference type="RefSeq" id="WP_240505580.1">
    <property type="nucleotide sequence ID" value="NZ_FXAC01000003.1"/>
</dbReference>
<evidence type="ECO:0000256" key="2">
    <source>
        <dbReference type="SAM" id="Phobius"/>
    </source>
</evidence>
<keyword evidence="2" id="KW-0812">Transmembrane</keyword>
<evidence type="ECO:0000256" key="1">
    <source>
        <dbReference type="SAM" id="MobiDB-lite"/>
    </source>
</evidence>
<feature type="region of interest" description="Disordered" evidence="1">
    <location>
        <begin position="1"/>
        <end position="20"/>
    </location>
</feature>
<feature type="transmembrane region" description="Helical" evidence="2">
    <location>
        <begin position="192"/>
        <end position="211"/>
    </location>
</feature>
<feature type="transmembrane region" description="Helical" evidence="2">
    <location>
        <begin position="30"/>
        <end position="54"/>
    </location>
</feature>
<feature type="transmembrane region" description="Helical" evidence="2">
    <location>
        <begin position="90"/>
        <end position="108"/>
    </location>
</feature>
<feature type="transmembrane region" description="Helical" evidence="2">
    <location>
        <begin position="245"/>
        <end position="267"/>
    </location>
</feature>
<gene>
    <name evidence="3" type="ORF">SAMN06296028_10377</name>
</gene>
<dbReference type="AlphaFoldDB" id="A0A1X7CGW7"/>
<name>A0A1X7CGW7_9MICC</name>
<organism evidence="3 4">
    <name type="scientific">Kocuria marina subsp. indica</name>
    <dbReference type="NCBI Taxonomy" id="1049583"/>
    <lineage>
        <taxon>Bacteria</taxon>
        <taxon>Bacillati</taxon>
        <taxon>Actinomycetota</taxon>
        <taxon>Actinomycetes</taxon>
        <taxon>Micrococcales</taxon>
        <taxon>Micrococcaceae</taxon>
        <taxon>Kocuria</taxon>
    </lineage>
</organism>
<feature type="transmembrane region" description="Helical" evidence="2">
    <location>
        <begin position="128"/>
        <end position="146"/>
    </location>
</feature>
<protein>
    <recommendedName>
        <fullName evidence="5">MFS transporter</fullName>
    </recommendedName>
</protein>
<keyword evidence="2" id="KW-0472">Membrane</keyword>
<dbReference type="Proteomes" id="UP000192929">
    <property type="component" value="Unassembled WGS sequence"/>
</dbReference>
<dbReference type="SUPFAM" id="SSF103473">
    <property type="entry name" value="MFS general substrate transporter"/>
    <property type="match status" value="1"/>
</dbReference>
<dbReference type="Gene3D" id="1.20.1250.20">
    <property type="entry name" value="MFS general substrate transporter like domains"/>
    <property type="match status" value="1"/>
</dbReference>
<feature type="transmembrane region" description="Helical" evidence="2">
    <location>
        <begin position="395"/>
        <end position="417"/>
    </location>
</feature>
<evidence type="ECO:0000313" key="4">
    <source>
        <dbReference type="Proteomes" id="UP000192929"/>
    </source>
</evidence>
<reference evidence="4" key="1">
    <citation type="submission" date="2017-04" db="EMBL/GenBank/DDBJ databases">
        <authorList>
            <person name="Varghese N."/>
            <person name="Submissions S."/>
        </authorList>
    </citation>
    <scope>NUCLEOTIDE SEQUENCE [LARGE SCALE GENOMIC DNA]</scope>
    <source>
        <strain evidence="4">NIO-1021</strain>
    </source>
</reference>
<sequence>MSTAIRRPAPEKPGKVLTPRERTVRSDRRLGAITLLLRLPQVMAPLGLLTLVAVSSSSAWTAALSSASLCLGIAVSGVGVAALANARWRLWALAAFSLIQGIILWVLSRAQVTEIPVSWDAVSALAPFFVAGVVMTPMGLAARLRWASVLRAQDRSQAFPAAMRRESVNEGLATVLGAALTGLLAVTMGPAVVLRFAAVWTVLITAAFVLHSSARCPRADMPLWSWRRPRGAPGRSRAVFRLSHGLIYGVAALNALMGAVLGCLVVYSVSLDSVETMGVIYALLGFGAAVGSSLAVRFRRRLSAENMWILAATGALLASMLMSGPSGFVGYSLVLLALGLFSGPCLLCLHSSAGYVTAGSDFLGLVARMTVTSSIATALGLTLSAYLGVHFDDMTAAMVPMAAAMVLLATALIFNYTQRRSPGPRPRI</sequence>
<feature type="transmembrane region" description="Helical" evidence="2">
    <location>
        <begin position="305"/>
        <end position="322"/>
    </location>
</feature>
<evidence type="ECO:0008006" key="5">
    <source>
        <dbReference type="Google" id="ProtNLM"/>
    </source>
</evidence>
<dbReference type="EMBL" id="FXAC01000003">
    <property type="protein sequence ID" value="SME96125.1"/>
    <property type="molecule type" value="Genomic_DNA"/>
</dbReference>
<keyword evidence="2" id="KW-1133">Transmembrane helix</keyword>
<feature type="transmembrane region" description="Helical" evidence="2">
    <location>
        <begin position="279"/>
        <end position="298"/>
    </location>
</feature>
<feature type="transmembrane region" description="Helical" evidence="2">
    <location>
        <begin position="362"/>
        <end position="389"/>
    </location>
</feature>
<evidence type="ECO:0000313" key="3">
    <source>
        <dbReference type="EMBL" id="SME96125.1"/>
    </source>
</evidence>
<feature type="transmembrane region" description="Helical" evidence="2">
    <location>
        <begin position="167"/>
        <end position="186"/>
    </location>
</feature>